<reference evidence="10" key="1">
    <citation type="submission" date="2023-07" db="EMBL/GenBank/DDBJ databases">
        <title>Genome sequencing of Purple Non-Sulfur Bacteria from various extreme environments.</title>
        <authorList>
            <person name="Mayer M."/>
        </authorList>
    </citation>
    <scope>NUCLEOTIDE SEQUENCE [LARGE SCALE GENOMIC DNA]</scope>
    <source>
        <strain evidence="10">DSM 17935</strain>
    </source>
</reference>
<dbReference type="CDD" id="cd01025">
    <property type="entry name" value="TOPRIM_recR"/>
    <property type="match status" value="1"/>
</dbReference>
<feature type="zinc finger region" description="C4-type" evidence="7">
    <location>
        <begin position="61"/>
        <end position="76"/>
    </location>
</feature>
<protein>
    <recommendedName>
        <fullName evidence="7">Recombination protein RecR</fullName>
    </recommendedName>
</protein>
<feature type="domain" description="Toprim" evidence="8">
    <location>
        <begin position="84"/>
        <end position="179"/>
    </location>
</feature>
<comment type="caution">
    <text evidence="9">The sequence shown here is derived from an EMBL/GenBank/DDBJ whole genome shotgun (WGS) entry which is preliminary data.</text>
</comment>
<dbReference type="Pfam" id="PF02132">
    <property type="entry name" value="RecR_ZnF"/>
    <property type="match status" value="1"/>
</dbReference>
<dbReference type="Pfam" id="PF21175">
    <property type="entry name" value="RecR_C"/>
    <property type="match status" value="1"/>
</dbReference>
<dbReference type="Gene3D" id="1.10.8.420">
    <property type="entry name" value="RecR Domain 1"/>
    <property type="match status" value="1"/>
</dbReference>
<dbReference type="PROSITE" id="PS50880">
    <property type="entry name" value="TOPRIM"/>
    <property type="match status" value="1"/>
</dbReference>
<evidence type="ECO:0000256" key="1">
    <source>
        <dbReference type="ARBA" id="ARBA00022723"/>
    </source>
</evidence>
<dbReference type="InterPro" id="IPR034137">
    <property type="entry name" value="TOPRIM_RecR"/>
</dbReference>
<dbReference type="RefSeq" id="WP_264603699.1">
    <property type="nucleotide sequence ID" value="NZ_JAOQNS010000019.1"/>
</dbReference>
<dbReference type="PROSITE" id="PS01300">
    <property type="entry name" value="RECR"/>
    <property type="match status" value="1"/>
</dbReference>
<evidence type="ECO:0000256" key="4">
    <source>
        <dbReference type="ARBA" id="ARBA00022833"/>
    </source>
</evidence>
<evidence type="ECO:0000256" key="7">
    <source>
        <dbReference type="HAMAP-Rule" id="MF_00017"/>
    </source>
</evidence>
<organism evidence="9 10">
    <name type="scientific">Rhodobium gokarnense</name>
    <dbReference type="NCBI Taxonomy" id="364296"/>
    <lineage>
        <taxon>Bacteria</taxon>
        <taxon>Pseudomonadati</taxon>
        <taxon>Pseudomonadota</taxon>
        <taxon>Alphaproteobacteria</taxon>
        <taxon>Hyphomicrobiales</taxon>
        <taxon>Rhodobiaceae</taxon>
        <taxon>Rhodobium</taxon>
    </lineage>
</organism>
<dbReference type="NCBIfam" id="TIGR00615">
    <property type="entry name" value="recR"/>
    <property type="match status" value="1"/>
</dbReference>
<dbReference type="InterPro" id="IPR000093">
    <property type="entry name" value="DNA_Rcmb_RecR"/>
</dbReference>
<evidence type="ECO:0000259" key="8">
    <source>
        <dbReference type="PROSITE" id="PS50880"/>
    </source>
</evidence>
<evidence type="ECO:0000256" key="2">
    <source>
        <dbReference type="ARBA" id="ARBA00022763"/>
    </source>
</evidence>
<keyword evidence="3 7" id="KW-0863">Zinc-finger</keyword>
<keyword evidence="2 7" id="KW-0227">DNA damage</keyword>
<dbReference type="Proteomes" id="UP001209755">
    <property type="component" value="Unassembled WGS sequence"/>
</dbReference>
<sequence>MTASSPIGPEIERLIQLLAKLPGLGPRSARRAALHLVKKKESLLVPLAAAMAAARDTIVTCQVCGNIDTADPCTLCRDPRRDPSVIVVVEDVADLWALERAGAVSGRYHVLGGVLSALDGVGPEDLNVESLIDRAREDGVKEIIFAVNATVEGQTTAHYVSDQLAGLDVKISRLAHGVPVGGELDYLDEGTLAAAIRQRTAL</sequence>
<dbReference type="PANTHER" id="PTHR30446:SF0">
    <property type="entry name" value="RECOMBINATION PROTEIN RECR"/>
    <property type="match status" value="1"/>
</dbReference>
<keyword evidence="10" id="KW-1185">Reference proteome</keyword>
<dbReference type="SMART" id="SM00493">
    <property type="entry name" value="TOPRIM"/>
    <property type="match status" value="1"/>
</dbReference>
<proteinExistence type="inferred from homology"/>
<evidence type="ECO:0000313" key="10">
    <source>
        <dbReference type="Proteomes" id="UP001209755"/>
    </source>
</evidence>
<comment type="similarity">
    <text evidence="7">Belongs to the RecR family.</text>
</comment>
<comment type="function">
    <text evidence="7">May play a role in DNA repair. It seems to be involved in an RecBC-independent recombinational process of DNA repair. It may act with RecF and RecO.</text>
</comment>
<dbReference type="Gene3D" id="6.10.250.240">
    <property type="match status" value="1"/>
</dbReference>
<evidence type="ECO:0000256" key="3">
    <source>
        <dbReference type="ARBA" id="ARBA00022771"/>
    </source>
</evidence>
<keyword evidence="5 7" id="KW-0233">DNA recombination</keyword>
<dbReference type="InterPro" id="IPR006171">
    <property type="entry name" value="TOPRIM_dom"/>
</dbReference>
<name>A0ABT3HI79_9HYPH</name>
<keyword evidence="4 7" id="KW-0862">Zinc</keyword>
<dbReference type="InterPro" id="IPR015967">
    <property type="entry name" value="Rcmb_RecR_Znf"/>
</dbReference>
<dbReference type="HAMAP" id="MF_00017">
    <property type="entry name" value="RecR"/>
    <property type="match status" value="1"/>
</dbReference>
<evidence type="ECO:0000256" key="5">
    <source>
        <dbReference type="ARBA" id="ARBA00023172"/>
    </source>
</evidence>
<dbReference type="Gene3D" id="3.40.1360.10">
    <property type="match status" value="1"/>
</dbReference>
<keyword evidence="1 7" id="KW-0479">Metal-binding</keyword>
<dbReference type="InterPro" id="IPR023627">
    <property type="entry name" value="Rcmb_RecR"/>
</dbReference>
<dbReference type="Pfam" id="PF21176">
    <property type="entry name" value="RecR_HhH"/>
    <property type="match status" value="1"/>
</dbReference>
<dbReference type="EMBL" id="JAOQNS010000019">
    <property type="protein sequence ID" value="MCW2310122.1"/>
    <property type="molecule type" value="Genomic_DNA"/>
</dbReference>
<accession>A0ABT3HI79</accession>
<dbReference type="Pfam" id="PF13662">
    <property type="entry name" value="Toprim_4"/>
    <property type="match status" value="1"/>
</dbReference>
<evidence type="ECO:0000313" key="9">
    <source>
        <dbReference type="EMBL" id="MCW2310122.1"/>
    </source>
</evidence>
<gene>
    <name evidence="7" type="primary">recR</name>
    <name evidence="9" type="ORF">M2319_004487</name>
</gene>
<keyword evidence="6 7" id="KW-0234">DNA repair</keyword>
<evidence type="ECO:0000256" key="6">
    <source>
        <dbReference type="ARBA" id="ARBA00023204"/>
    </source>
</evidence>
<dbReference type="PANTHER" id="PTHR30446">
    <property type="entry name" value="RECOMBINATION PROTEIN RECR"/>
    <property type="match status" value="1"/>
</dbReference>
<dbReference type="SUPFAM" id="SSF111304">
    <property type="entry name" value="Recombination protein RecR"/>
    <property type="match status" value="1"/>
</dbReference>